<dbReference type="Proteomes" id="UP000095645">
    <property type="component" value="Unassembled WGS sequence"/>
</dbReference>
<dbReference type="PIRSF" id="PIRSF000538">
    <property type="entry name" value="GlpK"/>
    <property type="match status" value="1"/>
</dbReference>
<dbReference type="GO" id="GO:0005829">
    <property type="term" value="C:cytosol"/>
    <property type="evidence" value="ECO:0007669"/>
    <property type="project" value="TreeGrafter"/>
</dbReference>
<reference evidence="6 7" key="1">
    <citation type="submission" date="2015-09" db="EMBL/GenBank/DDBJ databases">
        <authorList>
            <consortium name="Pathogen Informatics"/>
        </authorList>
    </citation>
    <scope>NUCLEOTIDE SEQUENCE [LARGE SCALE GENOMIC DNA]</scope>
    <source>
        <strain evidence="6 7">2789STDY5834861</strain>
    </source>
</reference>
<dbReference type="RefSeq" id="WP_055057903.1">
    <property type="nucleotide sequence ID" value="NZ_CYZP01000011.1"/>
</dbReference>
<accession>A0A174B9T5</accession>
<organism evidence="6 7">
    <name type="scientific">Blautia obeum</name>
    <dbReference type="NCBI Taxonomy" id="40520"/>
    <lineage>
        <taxon>Bacteria</taxon>
        <taxon>Bacillati</taxon>
        <taxon>Bacillota</taxon>
        <taxon>Clostridia</taxon>
        <taxon>Lachnospirales</taxon>
        <taxon>Lachnospiraceae</taxon>
        <taxon>Blautia</taxon>
    </lineage>
</organism>
<sequence>MKTAGIDIGTTTISGVVLEKEENGQAKILEAKTVENGCFIETGNEWERIQYAKEIVERAVNLLDYFLEKYPHVERIGLTGQMHGIVYVDKEGNCVSPLYTWQDARGSICDGDQIPLTEEIRERCQIHAASGYGLVTHIYNIRHNLVPDSALSFCTIMDYFGMYLTGRKKTLVHVSNAASFGFFDSHKMCFEKEKLAEMGVDVNWLPDVCTGIEKLGTYRGRTVTTAIGDNQASFLGAAGDEENILLVNMGTGGQISVLSSQYFSGDGIEARPFLNRKYLLVGASLCGGKAYALLEQFFRKIVKEATGQEQPLYKVMEKMARTGRDQNSERTESRKIKVETTFDGTRVNPEKSGSITQICSENFTPEDFCYGVLKGMSTELYQMYMTIQKGIGIKIRRMIGSGNGLRKNPVLCEIIEDMFKAELVLAECEEEAATGAAMSSSMYNYNNSTR</sequence>
<dbReference type="GO" id="GO:0006071">
    <property type="term" value="P:glycerol metabolic process"/>
    <property type="evidence" value="ECO:0007669"/>
    <property type="project" value="TreeGrafter"/>
</dbReference>
<evidence type="ECO:0000256" key="1">
    <source>
        <dbReference type="ARBA" id="ARBA00009156"/>
    </source>
</evidence>
<dbReference type="InterPro" id="IPR043129">
    <property type="entry name" value="ATPase_NBD"/>
</dbReference>
<protein>
    <submittedName>
        <fullName evidence="6">Glycerol kinase</fullName>
        <ecNumber evidence="6">2.7.1.30</ecNumber>
    </submittedName>
</protein>
<dbReference type="Pfam" id="PF00370">
    <property type="entry name" value="FGGY_N"/>
    <property type="match status" value="1"/>
</dbReference>
<feature type="domain" description="Carbohydrate kinase FGGY C-terminal" evidence="5">
    <location>
        <begin position="246"/>
        <end position="438"/>
    </location>
</feature>
<dbReference type="GO" id="GO:0050277">
    <property type="term" value="F:sedoheptulokinase activity"/>
    <property type="evidence" value="ECO:0007669"/>
    <property type="project" value="TreeGrafter"/>
</dbReference>
<evidence type="ECO:0000256" key="2">
    <source>
        <dbReference type="ARBA" id="ARBA00022679"/>
    </source>
</evidence>
<dbReference type="EC" id="2.7.1.30" evidence="6"/>
<evidence type="ECO:0000256" key="3">
    <source>
        <dbReference type="ARBA" id="ARBA00022777"/>
    </source>
</evidence>
<gene>
    <name evidence="6" type="primary">glpK_1</name>
    <name evidence="6" type="ORF">ERS852476_01545</name>
</gene>
<dbReference type="AlphaFoldDB" id="A0A174B9T5"/>
<dbReference type="Pfam" id="PF02782">
    <property type="entry name" value="FGGY_C"/>
    <property type="match status" value="1"/>
</dbReference>
<evidence type="ECO:0000259" key="4">
    <source>
        <dbReference type="Pfam" id="PF00370"/>
    </source>
</evidence>
<dbReference type="CDD" id="cd07777">
    <property type="entry name" value="ASKHA_NBD_FGGY_SHK"/>
    <property type="match status" value="1"/>
</dbReference>
<dbReference type="PANTHER" id="PTHR10196:SF67">
    <property type="entry name" value="SEDOHEPTULOKINASE"/>
    <property type="match status" value="1"/>
</dbReference>
<evidence type="ECO:0000259" key="5">
    <source>
        <dbReference type="Pfam" id="PF02782"/>
    </source>
</evidence>
<proteinExistence type="inferred from homology"/>
<keyword evidence="2 6" id="KW-0808">Transferase</keyword>
<dbReference type="InterPro" id="IPR000577">
    <property type="entry name" value="Carb_kinase_FGGY"/>
</dbReference>
<dbReference type="InterPro" id="IPR018484">
    <property type="entry name" value="FGGY_N"/>
</dbReference>
<dbReference type="SUPFAM" id="SSF53067">
    <property type="entry name" value="Actin-like ATPase domain"/>
    <property type="match status" value="2"/>
</dbReference>
<keyword evidence="3 6" id="KW-0418">Kinase</keyword>
<dbReference type="GO" id="GO:0004370">
    <property type="term" value="F:glycerol kinase activity"/>
    <property type="evidence" value="ECO:0007669"/>
    <property type="project" value="UniProtKB-EC"/>
</dbReference>
<comment type="similarity">
    <text evidence="1">Belongs to the FGGY kinase family.</text>
</comment>
<name>A0A174B9T5_9FIRM</name>
<evidence type="ECO:0000313" key="7">
    <source>
        <dbReference type="Proteomes" id="UP000095645"/>
    </source>
</evidence>
<feature type="domain" description="Carbohydrate kinase FGGY N-terminal" evidence="4">
    <location>
        <begin position="5"/>
        <end position="241"/>
    </location>
</feature>
<dbReference type="InterPro" id="IPR018485">
    <property type="entry name" value="FGGY_C"/>
</dbReference>
<dbReference type="Gene3D" id="3.30.420.40">
    <property type="match status" value="2"/>
</dbReference>
<dbReference type="PANTHER" id="PTHR10196">
    <property type="entry name" value="SUGAR KINASE"/>
    <property type="match status" value="1"/>
</dbReference>
<evidence type="ECO:0000313" key="6">
    <source>
        <dbReference type="EMBL" id="CUN96979.1"/>
    </source>
</evidence>
<dbReference type="EMBL" id="CYZP01000011">
    <property type="protein sequence ID" value="CUN96979.1"/>
    <property type="molecule type" value="Genomic_DNA"/>
</dbReference>